<feature type="transmembrane region" description="Helical" evidence="4">
    <location>
        <begin position="185"/>
        <end position="207"/>
    </location>
</feature>
<dbReference type="Proteomes" id="UP000656077">
    <property type="component" value="Unassembled WGS sequence"/>
</dbReference>
<organism evidence="6 7">
    <name type="scientific">Clostridium chromiireducens</name>
    <dbReference type="NCBI Taxonomy" id="225345"/>
    <lineage>
        <taxon>Bacteria</taxon>
        <taxon>Bacillati</taxon>
        <taxon>Bacillota</taxon>
        <taxon>Clostridia</taxon>
        <taxon>Eubacteriales</taxon>
        <taxon>Clostridiaceae</taxon>
        <taxon>Clostridium</taxon>
    </lineage>
</organism>
<feature type="transmembrane region" description="Helical" evidence="4">
    <location>
        <begin position="155"/>
        <end position="179"/>
    </location>
</feature>
<accession>A0A964RSQ4</accession>
<feature type="domain" description="J" evidence="5">
    <location>
        <begin position="3"/>
        <end position="67"/>
    </location>
</feature>
<dbReference type="InterPro" id="IPR001623">
    <property type="entry name" value="DnaJ_domain"/>
</dbReference>
<dbReference type="GO" id="GO:0006260">
    <property type="term" value="P:DNA replication"/>
    <property type="evidence" value="ECO:0007669"/>
    <property type="project" value="UniProtKB-KW"/>
</dbReference>
<dbReference type="PROSITE" id="PS50076">
    <property type="entry name" value="DNAJ_2"/>
    <property type="match status" value="1"/>
</dbReference>
<keyword evidence="4" id="KW-0812">Transmembrane</keyword>
<keyword evidence="4" id="KW-1133">Transmembrane helix</keyword>
<dbReference type="InterPro" id="IPR036869">
    <property type="entry name" value="J_dom_sf"/>
</dbReference>
<name>A0A964RSQ4_9CLOT</name>
<evidence type="ECO:0000256" key="2">
    <source>
        <dbReference type="SAM" id="Coils"/>
    </source>
</evidence>
<proteinExistence type="predicted"/>
<feature type="region of interest" description="Disordered" evidence="3">
    <location>
        <begin position="90"/>
        <end position="109"/>
    </location>
</feature>
<dbReference type="EMBL" id="WSRQ01000098">
    <property type="protein sequence ID" value="MVX67159.1"/>
    <property type="molecule type" value="Genomic_DNA"/>
</dbReference>
<dbReference type="PRINTS" id="PR00625">
    <property type="entry name" value="JDOMAIN"/>
</dbReference>
<feature type="region of interest" description="Disordered" evidence="3">
    <location>
        <begin position="121"/>
        <end position="145"/>
    </location>
</feature>
<dbReference type="SUPFAM" id="SSF46565">
    <property type="entry name" value="Chaperone J-domain"/>
    <property type="match status" value="1"/>
</dbReference>
<feature type="coiled-coil region" evidence="2">
    <location>
        <begin position="13"/>
        <end position="40"/>
    </location>
</feature>
<evidence type="ECO:0000256" key="3">
    <source>
        <dbReference type="SAM" id="MobiDB-lite"/>
    </source>
</evidence>
<gene>
    <name evidence="6" type="ORF">GKZ28_26275</name>
</gene>
<evidence type="ECO:0000313" key="6">
    <source>
        <dbReference type="EMBL" id="MVX67159.1"/>
    </source>
</evidence>
<keyword evidence="4" id="KW-0472">Membrane</keyword>
<evidence type="ECO:0000256" key="4">
    <source>
        <dbReference type="SAM" id="Phobius"/>
    </source>
</evidence>
<dbReference type="Gene3D" id="1.10.287.110">
    <property type="entry name" value="DnaJ domain"/>
    <property type="match status" value="1"/>
</dbReference>
<keyword evidence="1" id="KW-0235">DNA replication</keyword>
<evidence type="ECO:0000313" key="7">
    <source>
        <dbReference type="Proteomes" id="UP000656077"/>
    </source>
</evidence>
<reference evidence="6" key="1">
    <citation type="submission" date="2019-12" db="EMBL/GenBank/DDBJ databases">
        <title>Microbes associate with the intestines of laboratory mice.</title>
        <authorList>
            <person name="Navarre W."/>
            <person name="Wong E."/>
        </authorList>
    </citation>
    <scope>NUCLEOTIDE SEQUENCE</scope>
    <source>
        <strain evidence="6">NM79_F5</strain>
    </source>
</reference>
<feature type="compositionally biased region" description="Basic and acidic residues" evidence="3">
    <location>
        <begin position="128"/>
        <end position="145"/>
    </location>
</feature>
<dbReference type="AlphaFoldDB" id="A0A964RSQ4"/>
<dbReference type="CDD" id="cd06257">
    <property type="entry name" value="DnaJ"/>
    <property type="match status" value="1"/>
</dbReference>
<comment type="caution">
    <text evidence="6">The sequence shown here is derived from an EMBL/GenBank/DDBJ whole genome shotgun (WGS) entry which is preliminary data.</text>
</comment>
<evidence type="ECO:0000259" key="5">
    <source>
        <dbReference type="PROSITE" id="PS50076"/>
    </source>
</evidence>
<evidence type="ECO:0000256" key="1">
    <source>
        <dbReference type="ARBA" id="ARBA00022705"/>
    </source>
</evidence>
<dbReference type="Pfam" id="PF00226">
    <property type="entry name" value="DnaJ"/>
    <property type="match status" value="1"/>
</dbReference>
<feature type="transmembrane region" description="Helical" evidence="4">
    <location>
        <begin position="219"/>
        <end position="237"/>
    </location>
</feature>
<dbReference type="RefSeq" id="WP_160361599.1">
    <property type="nucleotide sequence ID" value="NZ_WSRQ01000098.1"/>
</dbReference>
<keyword evidence="2" id="KW-0175">Coiled coil</keyword>
<feature type="compositionally biased region" description="Basic and acidic residues" evidence="3">
    <location>
        <begin position="90"/>
        <end position="102"/>
    </location>
</feature>
<protein>
    <submittedName>
        <fullName evidence="6">DnaJ domain-containing protein</fullName>
    </submittedName>
</protein>
<sequence length="256" mass="29458">MTDYYKILGVEQNASKEEIKAAYERQVEKLKKEVANEKRLNQFLSIFDEAYESLSSLEKNQLTDENKTLIIKPQEVQKVLEDDDKSKNYIDGVNSKRKERTSNRKKNNFIEKAVPQNKGKKNVYKKNKFNDKEEEQVRNQKSIEERSKSNTKSTINLIMLPFKILVLTLIVVLTVVIALLQIVSIISWIATKLLIVGSISAGAIHLYQVKLGQPMNYNILILATSVLIASFFLPYIIKFVLKVLQTLNNVLKDFVF</sequence>